<name>A0ACB9PH95_BAUVA</name>
<comment type="caution">
    <text evidence="1">The sequence shown here is derived from an EMBL/GenBank/DDBJ whole genome shotgun (WGS) entry which is preliminary data.</text>
</comment>
<keyword evidence="2" id="KW-1185">Reference proteome</keyword>
<organism evidence="1 2">
    <name type="scientific">Bauhinia variegata</name>
    <name type="common">Purple orchid tree</name>
    <name type="synonym">Phanera variegata</name>
    <dbReference type="NCBI Taxonomy" id="167791"/>
    <lineage>
        <taxon>Eukaryota</taxon>
        <taxon>Viridiplantae</taxon>
        <taxon>Streptophyta</taxon>
        <taxon>Embryophyta</taxon>
        <taxon>Tracheophyta</taxon>
        <taxon>Spermatophyta</taxon>
        <taxon>Magnoliopsida</taxon>
        <taxon>eudicotyledons</taxon>
        <taxon>Gunneridae</taxon>
        <taxon>Pentapetalae</taxon>
        <taxon>rosids</taxon>
        <taxon>fabids</taxon>
        <taxon>Fabales</taxon>
        <taxon>Fabaceae</taxon>
        <taxon>Cercidoideae</taxon>
        <taxon>Cercideae</taxon>
        <taxon>Bauhiniinae</taxon>
        <taxon>Bauhinia</taxon>
    </lineage>
</organism>
<reference evidence="1 2" key="1">
    <citation type="journal article" date="2022" name="DNA Res.">
        <title>Chromosomal-level genome assembly of the orchid tree Bauhinia variegata (Leguminosae; Cercidoideae) supports the allotetraploid origin hypothesis of Bauhinia.</title>
        <authorList>
            <person name="Zhong Y."/>
            <person name="Chen Y."/>
            <person name="Zheng D."/>
            <person name="Pang J."/>
            <person name="Liu Y."/>
            <person name="Luo S."/>
            <person name="Meng S."/>
            <person name="Qian L."/>
            <person name="Wei D."/>
            <person name="Dai S."/>
            <person name="Zhou R."/>
        </authorList>
    </citation>
    <scope>NUCLEOTIDE SEQUENCE [LARGE SCALE GENOMIC DNA]</scope>
    <source>
        <strain evidence="1">BV-YZ2020</strain>
    </source>
</reference>
<sequence length="224" mass="25277">MEETKTKVGMEEITAAAQATYKRLPEWQKNDILDAFKSMDQDGDNKISLQEFKTCFARKGDQAKANSNLFNLIDQNRDGTLAFEEALTLIYISESGRPVCDSCGKFIQALFFTCTDCHYNRPAEDGYNVCIACYDTGKFSHNHTEFLDNYTLFAEMKKKDEAGSATIQTIGSLLSDETLPTTGTNQPRTRKRDMLRKGFKAIKDMFATTDTGTAEANEPQEERY</sequence>
<evidence type="ECO:0000313" key="2">
    <source>
        <dbReference type="Proteomes" id="UP000828941"/>
    </source>
</evidence>
<accession>A0ACB9PH95</accession>
<dbReference type="Proteomes" id="UP000828941">
    <property type="component" value="Chromosome 5"/>
</dbReference>
<protein>
    <submittedName>
        <fullName evidence="1">Uncharacterized protein</fullName>
    </submittedName>
</protein>
<dbReference type="EMBL" id="CM039430">
    <property type="protein sequence ID" value="KAI4345920.1"/>
    <property type="molecule type" value="Genomic_DNA"/>
</dbReference>
<proteinExistence type="predicted"/>
<evidence type="ECO:0000313" key="1">
    <source>
        <dbReference type="EMBL" id="KAI4345920.1"/>
    </source>
</evidence>
<gene>
    <name evidence="1" type="ORF">L6164_013005</name>
</gene>